<keyword evidence="3" id="KW-0442">Lipid degradation</keyword>
<dbReference type="InterPro" id="IPR029058">
    <property type="entry name" value="AB_hydrolase_fold"/>
</dbReference>
<evidence type="ECO:0000256" key="1">
    <source>
        <dbReference type="ARBA" id="ARBA00010701"/>
    </source>
</evidence>
<keyword evidence="2" id="KW-0378">Hydrolase</keyword>
<accession>A0AAP0N8C3</accession>
<comment type="caution">
    <text evidence="5">The sequence shown here is derived from an EMBL/GenBank/DDBJ whole genome shotgun (WGS) entry which is preliminary data.</text>
</comment>
<dbReference type="Gene3D" id="3.40.50.1820">
    <property type="entry name" value="alpha/beta hydrolase"/>
    <property type="match status" value="1"/>
</dbReference>
<evidence type="ECO:0000313" key="5">
    <source>
        <dbReference type="EMBL" id="KAK9267201.1"/>
    </source>
</evidence>
<protein>
    <submittedName>
        <fullName evidence="5">Uncharacterized protein</fullName>
    </submittedName>
</protein>
<evidence type="ECO:0000256" key="3">
    <source>
        <dbReference type="ARBA" id="ARBA00022963"/>
    </source>
</evidence>
<keyword evidence="6" id="KW-1185">Reference proteome</keyword>
<dbReference type="GO" id="GO:0016042">
    <property type="term" value="P:lipid catabolic process"/>
    <property type="evidence" value="ECO:0007669"/>
    <property type="project" value="UniProtKB-KW"/>
</dbReference>
<sequence length="245" mass="28660">MMAVSSSTKHHHLSAPYQAGIHRLPIIRAHQEVAVDTRSHAKTSNGATRLAESLSHLLHLHIETPPKNNLHHHDWSFHAEDKHTTPTKSPKEDIWDKWHEVHGFSDWDNLLDPLHPWLRREIVKYGEFAQATYDAFDFDSFSEYCGSCRYNRHKLFDKLGLSHNGYKASKYIYAMSHIDMPQWLERSHLGDTWSKDSNWMGFVAVSDNEESQSDRTTRHRRRVAWDRGTFRVVRGLTEEIRANWA</sequence>
<dbReference type="PANTHER" id="PTHR31403">
    <property type="entry name" value="PHOSPHOLIPASE A1-IBETA2, CHLOROPLASTIC"/>
    <property type="match status" value="1"/>
</dbReference>
<evidence type="ECO:0000256" key="4">
    <source>
        <dbReference type="ARBA" id="ARBA00023098"/>
    </source>
</evidence>
<dbReference type="GO" id="GO:0004620">
    <property type="term" value="F:phospholipase activity"/>
    <property type="evidence" value="ECO:0007669"/>
    <property type="project" value="TreeGrafter"/>
</dbReference>
<proteinExistence type="inferred from homology"/>
<gene>
    <name evidence="5" type="ORF">L1049_009621</name>
</gene>
<evidence type="ECO:0000313" key="6">
    <source>
        <dbReference type="Proteomes" id="UP001415857"/>
    </source>
</evidence>
<dbReference type="PANTHER" id="PTHR31403:SF11">
    <property type="entry name" value="OS12G0614500 PROTEIN"/>
    <property type="match status" value="1"/>
</dbReference>
<reference evidence="5 6" key="1">
    <citation type="journal article" date="2024" name="Plant J.">
        <title>Genome sequences and population genomics reveal climatic adaptation and genomic divergence between two closely related sweetgum species.</title>
        <authorList>
            <person name="Xu W.Q."/>
            <person name="Ren C.Q."/>
            <person name="Zhang X.Y."/>
            <person name="Comes H.P."/>
            <person name="Liu X.H."/>
            <person name="Li Y.G."/>
            <person name="Kettle C.J."/>
            <person name="Jalonen R."/>
            <person name="Gaisberger H."/>
            <person name="Ma Y.Z."/>
            <person name="Qiu Y.X."/>
        </authorList>
    </citation>
    <scope>NUCLEOTIDE SEQUENCE [LARGE SCALE GENOMIC DNA]</scope>
    <source>
        <strain evidence="5">Hangzhou</strain>
    </source>
</reference>
<dbReference type="Proteomes" id="UP001415857">
    <property type="component" value="Unassembled WGS sequence"/>
</dbReference>
<organism evidence="5 6">
    <name type="scientific">Liquidambar formosana</name>
    <name type="common">Formosan gum</name>
    <dbReference type="NCBI Taxonomy" id="63359"/>
    <lineage>
        <taxon>Eukaryota</taxon>
        <taxon>Viridiplantae</taxon>
        <taxon>Streptophyta</taxon>
        <taxon>Embryophyta</taxon>
        <taxon>Tracheophyta</taxon>
        <taxon>Spermatophyta</taxon>
        <taxon>Magnoliopsida</taxon>
        <taxon>eudicotyledons</taxon>
        <taxon>Gunneridae</taxon>
        <taxon>Pentapetalae</taxon>
        <taxon>Saxifragales</taxon>
        <taxon>Altingiaceae</taxon>
        <taxon>Liquidambar</taxon>
    </lineage>
</organism>
<name>A0AAP0N8C3_LIQFO</name>
<dbReference type="EMBL" id="JBBPBK010000016">
    <property type="protein sequence ID" value="KAK9267201.1"/>
    <property type="molecule type" value="Genomic_DNA"/>
</dbReference>
<comment type="similarity">
    <text evidence="1">Belongs to the AB hydrolase superfamily. Lipase family.</text>
</comment>
<evidence type="ECO:0000256" key="2">
    <source>
        <dbReference type="ARBA" id="ARBA00022801"/>
    </source>
</evidence>
<keyword evidence="4" id="KW-0443">Lipid metabolism</keyword>
<dbReference type="AlphaFoldDB" id="A0AAP0N8C3"/>